<evidence type="ECO:0000313" key="7">
    <source>
        <dbReference type="Proteomes" id="UP000317550"/>
    </source>
</evidence>
<dbReference type="Proteomes" id="UP000317550">
    <property type="component" value="Chromosome"/>
</dbReference>
<organism evidence="6 7">
    <name type="scientific">Chitinimonas arctica</name>
    <dbReference type="NCBI Taxonomy" id="2594795"/>
    <lineage>
        <taxon>Bacteria</taxon>
        <taxon>Pseudomonadati</taxon>
        <taxon>Pseudomonadota</taxon>
        <taxon>Betaproteobacteria</taxon>
        <taxon>Neisseriales</taxon>
        <taxon>Chitinibacteraceae</taxon>
        <taxon>Chitinimonas</taxon>
    </lineage>
</organism>
<dbReference type="InterPro" id="IPR018511">
    <property type="entry name" value="Hemolysin-typ_Ca-bd_CS"/>
</dbReference>
<comment type="subcellular location">
    <subcellularLocation>
        <location evidence="1">Secreted</location>
    </subcellularLocation>
</comment>
<evidence type="ECO:0000256" key="3">
    <source>
        <dbReference type="ARBA" id="ARBA00022837"/>
    </source>
</evidence>
<evidence type="ECO:0000256" key="2">
    <source>
        <dbReference type="ARBA" id="ARBA00022525"/>
    </source>
</evidence>
<reference evidence="7" key="1">
    <citation type="submission" date="2019-07" db="EMBL/GenBank/DDBJ databases">
        <title>Chitinimonas sp. nov., isolated from Ny-Alesund, arctica soil.</title>
        <authorList>
            <person name="Xu Q."/>
            <person name="Peng F."/>
        </authorList>
    </citation>
    <scope>NUCLEOTIDE SEQUENCE [LARGE SCALE GENOMIC DNA]</scope>
    <source>
        <strain evidence="7">R3-44</strain>
    </source>
</reference>
<feature type="compositionally biased region" description="Polar residues" evidence="4">
    <location>
        <begin position="1493"/>
        <end position="1507"/>
    </location>
</feature>
<keyword evidence="2" id="KW-0964">Secreted</keyword>
<dbReference type="InterPro" id="IPR001343">
    <property type="entry name" value="Hemolysn_Ca-bd"/>
</dbReference>
<feature type="region of interest" description="Disordered" evidence="4">
    <location>
        <begin position="585"/>
        <end position="606"/>
    </location>
</feature>
<protein>
    <recommendedName>
        <fullName evidence="5">Haemolysin-type calcium binding-related domain-containing protein</fullName>
    </recommendedName>
</protein>
<dbReference type="PRINTS" id="PR00313">
    <property type="entry name" value="CABNDNGRPT"/>
</dbReference>
<dbReference type="GO" id="GO:0005509">
    <property type="term" value="F:calcium ion binding"/>
    <property type="evidence" value="ECO:0007669"/>
    <property type="project" value="InterPro"/>
</dbReference>
<evidence type="ECO:0000259" key="5">
    <source>
        <dbReference type="Pfam" id="PF06594"/>
    </source>
</evidence>
<dbReference type="PROSITE" id="PS00330">
    <property type="entry name" value="HEMOLYSIN_CALCIUM"/>
    <property type="match status" value="2"/>
</dbReference>
<dbReference type="OrthoDB" id="8607307at2"/>
<dbReference type="Pfam" id="PF06594">
    <property type="entry name" value="HCBP_related"/>
    <property type="match status" value="1"/>
</dbReference>
<dbReference type="GO" id="GO:0005576">
    <property type="term" value="C:extracellular region"/>
    <property type="evidence" value="ECO:0007669"/>
    <property type="project" value="UniProtKB-SubCell"/>
</dbReference>
<dbReference type="EMBL" id="CP041730">
    <property type="protein sequence ID" value="QDQ29016.1"/>
    <property type="molecule type" value="Genomic_DNA"/>
</dbReference>
<dbReference type="InterPro" id="IPR011049">
    <property type="entry name" value="Serralysin-like_metalloprot_C"/>
</dbReference>
<dbReference type="PANTHER" id="PTHR38340:SF1">
    <property type="entry name" value="S-LAYER PROTEIN"/>
    <property type="match status" value="1"/>
</dbReference>
<feature type="region of interest" description="Disordered" evidence="4">
    <location>
        <begin position="1493"/>
        <end position="1514"/>
    </location>
</feature>
<dbReference type="Pfam" id="PF00353">
    <property type="entry name" value="HemolysinCabind"/>
    <property type="match status" value="11"/>
</dbReference>
<evidence type="ECO:0000313" key="6">
    <source>
        <dbReference type="EMBL" id="QDQ29016.1"/>
    </source>
</evidence>
<name>A0A516SLI3_9NEIS</name>
<accession>A0A516SLI3</accession>
<feature type="compositionally biased region" description="Polar residues" evidence="4">
    <location>
        <begin position="1027"/>
        <end position="1039"/>
    </location>
</feature>
<feature type="region of interest" description="Disordered" evidence="4">
    <location>
        <begin position="1008"/>
        <end position="1039"/>
    </location>
</feature>
<dbReference type="Gene3D" id="2.150.10.10">
    <property type="entry name" value="Serralysin-like metalloprotease, C-terminal"/>
    <property type="match status" value="8"/>
</dbReference>
<dbReference type="SUPFAM" id="SSF51120">
    <property type="entry name" value="beta-Roll"/>
    <property type="match status" value="8"/>
</dbReference>
<proteinExistence type="predicted"/>
<evidence type="ECO:0000256" key="1">
    <source>
        <dbReference type="ARBA" id="ARBA00004613"/>
    </source>
</evidence>
<dbReference type="InterPro" id="IPR050557">
    <property type="entry name" value="RTX_toxin/Mannuronan_C5-epim"/>
</dbReference>
<feature type="region of interest" description="Disordered" evidence="4">
    <location>
        <begin position="801"/>
        <end position="847"/>
    </location>
</feature>
<dbReference type="PANTHER" id="PTHR38340">
    <property type="entry name" value="S-LAYER PROTEIN"/>
    <property type="match status" value="1"/>
</dbReference>
<dbReference type="InterPro" id="IPR010566">
    <property type="entry name" value="Haemolys_ca-bd"/>
</dbReference>
<gene>
    <name evidence="6" type="ORF">FNU76_23190</name>
</gene>
<keyword evidence="3" id="KW-0106">Calcium</keyword>
<sequence>MPNSNWNLSGGILKGDAPAWVGYVEPIRAVLMDSLGNYYKEDYLAVILATSTVAVSVAENAKTVEQLFAPINAHLSLIGTGISLGKMYAAYKEDGTMPSANDWMGVAGGIVGTVSEVLKFSQGTAVVPAGLAEAAVAASAAEIAAALGVFFTAYSMTDAFMNTPCDQYDGKTLQQLLTDYLMDTNHPPMQVTLEDINLVRKMHGHAPLERMPGAPDWDKDGNGIIDEDFLESTSVPSSLLAKLFGNQYISGKVGIHFNRALSPTADPFALDLDGDGVETNGADGKVLFDHDGDGIKAGTGWLNSDDGWLVRDLNGNGMIDSGRELFGEATEVGGIRGRAGDGFDAIHHLDLNRDGKLNAEDAAWRELQVWRDLNQDGTSQAGELFSLSQFSIASINTRGEFTNTRLDNGNSVLITGEFTKTDGSTGITNALNLGADFFHGEFTTKLEVSEEAAKLPDVAGSGGVRSLREAMTQSPALLALVKRFAAAGSRSEQQALLPAVLEAWSETATPNIMTGNYHVAPPTIDLSEPTYAVVNYGTRNGYVVNVVTPVSEISWVLEKLDVLERFNGIDTATLAFSQIAAGTRQPLQGRTSGTGGGSGTTGTTSIPTVNIPLTERAVNSLLESYRTLTDSVFEALTVQTRLASWQDSLQLAINENGIVYDFSRLQSQLLKDAADAPKETFLDFMSFINTVPADKLAASGWDYHSFAMDLAERFDLNVLSGKQAKQIFIAMPSNLTLDFAQPDKALEARNETGMDYMLVGSSADRQDWLTGASGNDYLFGQGGNDVLMGLAGNDAISGGDGDDVLGGAEGQDTLNGGAGNDNLSSGEGNDKLYGEDGDDSLTGYDGNDLMDGGLGNDQFNGGGGDDTMQGGKGDDYLHGYSGNDTYLYARGDGADIIDDLDAHTGAMNMLRLSNLHLSDLKLVFDAHNGKQGALVLDFGQGDRITLPDFFERAAYRPGDTGLTAIRFADGREAKVLDLLWDLGLDLGETSDRFVQTFGMRIKVRGQGGDDSITGNDGDDSLEGGQGNDQFNAGQGNDTLQGGTGDDYLYGYNGDDTYLFARGDGADRIDDFGTSFGAKNVVQLVDLNRSDLSLVYQPDGSLALDFGQGDRITVIDFFGRYADRGGDTGISAVRFADGSEASLPTLLTELGMKLTADGDSFRLTIANGIRVKGEAGNDSITGNDGNDILEGGLGDDQFNAGNGDDTLQGGVGNDYLYGHSGDDTYLFARGDGSDRIEDIGTQYGAKNIVQLVDLNRADLSLVYLPDGSLALDFGQGDRITVIDFFGRLENRNGDTGISAVRFADGSETSITTLLREIGVKLGDTNNSYRHILPFAIRINGEAGNDSITGNAGNDVLEGGLGDDQFNAGSGDDTLQGGLGNDYLYGAAGSNTYLFARGDGADRVDNVAEQAGESNVLKLQQLNRSELRLRDVNEGGLRSLVLDFGRGDQVTIIDFFNRQSAWNNYTGLSAVQFADGNQASLPALLNELGLNTGNAPENSIQASPESSQLEGGPDNDVLVGAAANDQLKGGLGNDTLRGNGGIDTLFGEEGDDWLYGGDGDDTLRGGAGNDRLLGETGNDLIDGGSGDNTLTGGLGHDFYIVNNGRDVIVEKAGEGSDTVITGASYTLADNVENLTLVAGTAAINGTGNALNNLMTGNSGANRMDAGVGSDTYVLAKGGGADVIRDFDGTANNVDTIQFNDVKATEISAVQRVGSNLVLKYGASDKVTVENYFDATNAAAFRIERFKFSDGATWYDNHIQIKAVTVAGMQAGAGLGETAMQRPAMVASVSADQQLAGLVNAMAAFAPTNAAQLQHGYAVDELHRPILAVGH</sequence>
<feature type="domain" description="Haemolysin-type calcium binding-related" evidence="5">
    <location>
        <begin position="1713"/>
        <end position="1751"/>
    </location>
</feature>
<dbReference type="KEGG" id="cari:FNU76_23190"/>
<evidence type="ECO:0000256" key="4">
    <source>
        <dbReference type="SAM" id="MobiDB-lite"/>
    </source>
</evidence>
<keyword evidence="7" id="KW-1185">Reference proteome</keyword>